<evidence type="ECO:0000256" key="3">
    <source>
        <dbReference type="ARBA" id="ARBA00022723"/>
    </source>
</evidence>
<dbReference type="NCBIfam" id="NF009374">
    <property type="entry name" value="PRK12737.1"/>
    <property type="match status" value="1"/>
</dbReference>
<comment type="cofactor">
    <cofactor evidence="10">
        <name>Zn(2+)</name>
        <dbReference type="ChEBI" id="CHEBI:29105"/>
    </cofactor>
    <text evidence="10">Binds 2 Zn(2+) ions per subunit. One is catalytic and the other provides a structural contribution.</text>
</comment>
<evidence type="ECO:0000256" key="10">
    <source>
        <dbReference type="PIRSR" id="PIRSR001359-3"/>
    </source>
</evidence>
<feature type="binding site" evidence="9">
    <location>
        <begin position="230"/>
        <end position="233"/>
    </location>
    <ligand>
        <name>dihydroxyacetone phosphate</name>
        <dbReference type="ChEBI" id="CHEBI:57642"/>
    </ligand>
</feature>
<accession>A0A0A0IB46</accession>
<feature type="active site" description="Proton donor" evidence="8">
    <location>
        <position position="82"/>
    </location>
</feature>
<evidence type="ECO:0000256" key="2">
    <source>
        <dbReference type="ARBA" id="ARBA00012905"/>
    </source>
</evidence>
<evidence type="ECO:0000256" key="7">
    <source>
        <dbReference type="ARBA" id="ARBA00032933"/>
    </source>
</evidence>
<feature type="binding site" evidence="10">
    <location>
        <position position="134"/>
    </location>
    <ligand>
        <name>Zn(2+)</name>
        <dbReference type="ChEBI" id="CHEBI:29105"/>
        <label>2</label>
    </ligand>
</feature>
<dbReference type="NCBIfam" id="TIGR00167">
    <property type="entry name" value="cbbA"/>
    <property type="match status" value="1"/>
</dbReference>
<dbReference type="InterPro" id="IPR011288">
    <property type="entry name" value="TagBP_ald_KbaY/GatY"/>
</dbReference>
<evidence type="ECO:0000256" key="9">
    <source>
        <dbReference type="PIRSR" id="PIRSR001359-2"/>
    </source>
</evidence>
<dbReference type="GO" id="GO:2001059">
    <property type="term" value="P:D-tagatose 6-phosphate catabolic process"/>
    <property type="evidence" value="ECO:0007669"/>
    <property type="project" value="UniProtKB-UniPathway"/>
</dbReference>
<feature type="binding site" evidence="10">
    <location>
        <position position="104"/>
    </location>
    <ligand>
        <name>Zn(2+)</name>
        <dbReference type="ChEBI" id="CHEBI:29105"/>
        <label>2</label>
    </ligand>
</feature>
<keyword evidence="5" id="KW-0456">Lyase</keyword>
<dbReference type="InterPro" id="IPR050246">
    <property type="entry name" value="Class_II_FBP_aldolase"/>
</dbReference>
<feature type="binding site" evidence="10">
    <location>
        <position position="83"/>
    </location>
    <ligand>
        <name>Zn(2+)</name>
        <dbReference type="ChEBI" id="CHEBI:29105"/>
        <label>1</label>
        <note>catalytic</note>
    </ligand>
</feature>
<feature type="binding site" evidence="9">
    <location>
        <begin position="209"/>
        <end position="211"/>
    </location>
    <ligand>
        <name>dihydroxyacetone phosphate</name>
        <dbReference type="ChEBI" id="CHEBI:57642"/>
    </ligand>
</feature>
<dbReference type="EMBL" id="JDRY01000063">
    <property type="protein sequence ID" value="KGM97571.1"/>
    <property type="molecule type" value="Genomic_DNA"/>
</dbReference>
<dbReference type="GO" id="GO:0005975">
    <property type="term" value="P:carbohydrate metabolic process"/>
    <property type="evidence" value="ECO:0007669"/>
    <property type="project" value="InterPro"/>
</dbReference>
<dbReference type="CDD" id="cd00947">
    <property type="entry name" value="TBP_aldolase_IIB"/>
    <property type="match status" value="1"/>
</dbReference>
<gene>
    <name evidence="11" type="primary">kbaY</name>
    <name evidence="11" type="ORF">Z955_12095</name>
</gene>
<keyword evidence="3 10" id="KW-0479">Metal-binding</keyword>
<dbReference type="AlphaFoldDB" id="A0A0A0IB46"/>
<sequence length="284" mass="31508">MFIVSTKQMILDAQKGKYAIPAFNIHNLETIQVVVETANEMKSPVILAATPGTINFAKKDYLLSIIATAANNSEVPIAFHLDHHKDFNMIKEAIDLGCKSVMIDASDLPYEENIKKVQEVVKYAHKFDVSVEAELGNLVGQEDDLIVEDGKSQLTDPNMAKDFAERTGIDTLAVAIGTAHGVYKSEPKLDYERLKAIREVVDIPLVLHGASGVPAESVKKCIELGICKVNIATELKIPFSNAMKEYFKEHPEANDPRKYFMPAKAAMKKVVEDKIRMCNSFNRA</sequence>
<dbReference type="NCBIfam" id="TIGR01858">
    <property type="entry name" value="tag_bisphos_ald"/>
    <property type="match status" value="1"/>
</dbReference>
<dbReference type="PANTHER" id="PTHR30304">
    <property type="entry name" value="D-TAGATOSE-1,6-BISPHOSPHATE ALDOLASE"/>
    <property type="match status" value="1"/>
</dbReference>
<evidence type="ECO:0000256" key="8">
    <source>
        <dbReference type="PIRSR" id="PIRSR001359-1"/>
    </source>
</evidence>
<proteinExistence type="predicted"/>
<evidence type="ECO:0000313" key="11">
    <source>
        <dbReference type="EMBL" id="KGM97571.1"/>
    </source>
</evidence>
<keyword evidence="4 10" id="KW-0862">Zinc</keyword>
<dbReference type="GO" id="GO:0008270">
    <property type="term" value="F:zinc ion binding"/>
    <property type="evidence" value="ECO:0007669"/>
    <property type="project" value="InterPro"/>
</dbReference>
<dbReference type="RefSeq" id="WP_013726230.1">
    <property type="nucleotide sequence ID" value="NZ_JDRY01000063.1"/>
</dbReference>
<dbReference type="Pfam" id="PF01116">
    <property type="entry name" value="F_bP_aldolase"/>
    <property type="match status" value="1"/>
</dbReference>
<evidence type="ECO:0000256" key="1">
    <source>
        <dbReference type="ARBA" id="ARBA00005191"/>
    </source>
</evidence>
<dbReference type="SUPFAM" id="SSF51569">
    <property type="entry name" value="Aldolase"/>
    <property type="match status" value="1"/>
</dbReference>
<evidence type="ECO:0000256" key="5">
    <source>
        <dbReference type="ARBA" id="ARBA00023239"/>
    </source>
</evidence>
<comment type="caution">
    <text evidence="11">The sequence shown here is derived from an EMBL/GenBank/DDBJ whole genome shotgun (WGS) entry which is preliminary data.</text>
</comment>
<reference evidence="11 12" key="1">
    <citation type="submission" date="2014-01" db="EMBL/GenBank/DDBJ databases">
        <title>Plasmidome dynamics in the species complex Clostridium novyi sensu lato converts strains of independent lineages into distinctly different pathogens.</title>
        <authorList>
            <person name="Skarin H."/>
            <person name="Segerman B."/>
        </authorList>
    </citation>
    <scope>NUCLEOTIDE SEQUENCE [LARGE SCALE GENOMIC DNA]</scope>
    <source>
        <strain evidence="11 12">DC5</strain>
    </source>
</reference>
<dbReference type="FunFam" id="3.20.20.70:FF:000043">
    <property type="entry name" value="D-tagatose-1,6-bisphosphate aldolase subunit GatY"/>
    <property type="match status" value="1"/>
</dbReference>
<dbReference type="UniPathway" id="UPA00704">
    <property type="reaction ID" value="UER00716"/>
</dbReference>
<dbReference type="PANTHER" id="PTHR30304:SF0">
    <property type="entry name" value="D-TAGATOSE-1,6-BISPHOSPHATE ALDOLASE SUBUNIT GATY-RELATED"/>
    <property type="match status" value="1"/>
</dbReference>
<dbReference type="InterPro" id="IPR000771">
    <property type="entry name" value="FBA_II"/>
</dbReference>
<feature type="binding site" evidence="10">
    <location>
        <position position="180"/>
    </location>
    <ligand>
        <name>Zn(2+)</name>
        <dbReference type="ChEBI" id="CHEBI:29105"/>
        <label>1</label>
        <note>catalytic</note>
    </ligand>
</feature>
<evidence type="ECO:0000256" key="6">
    <source>
        <dbReference type="ARBA" id="ARBA00031246"/>
    </source>
</evidence>
<organism evidence="11 12">
    <name type="scientific">Clostridium botulinum C/D str. DC5</name>
    <dbReference type="NCBI Taxonomy" id="1443128"/>
    <lineage>
        <taxon>Bacteria</taxon>
        <taxon>Bacillati</taxon>
        <taxon>Bacillota</taxon>
        <taxon>Clostridia</taxon>
        <taxon>Eubacteriales</taxon>
        <taxon>Clostridiaceae</taxon>
        <taxon>Clostridium</taxon>
    </lineage>
</organism>
<dbReference type="Gene3D" id="3.20.20.70">
    <property type="entry name" value="Aldolase class I"/>
    <property type="match status" value="1"/>
</dbReference>
<dbReference type="InterPro" id="IPR013785">
    <property type="entry name" value="Aldolase_TIM"/>
</dbReference>
<name>A0A0A0IB46_CLOBO</name>
<feature type="binding site" evidence="10">
    <location>
        <position position="208"/>
    </location>
    <ligand>
        <name>Zn(2+)</name>
        <dbReference type="ChEBI" id="CHEBI:29105"/>
        <label>1</label>
        <note>catalytic</note>
    </ligand>
</feature>
<dbReference type="EC" id="4.1.2.40" evidence="2"/>
<dbReference type="GO" id="GO:0009025">
    <property type="term" value="F:tagatose-bisphosphate aldolase activity"/>
    <property type="evidence" value="ECO:0007669"/>
    <property type="project" value="UniProtKB-EC"/>
</dbReference>
<dbReference type="Proteomes" id="UP000030014">
    <property type="component" value="Unassembled WGS sequence"/>
</dbReference>
<dbReference type="PIRSF" id="PIRSF001359">
    <property type="entry name" value="F_bP_aldolase_II"/>
    <property type="match status" value="1"/>
</dbReference>
<evidence type="ECO:0000313" key="12">
    <source>
        <dbReference type="Proteomes" id="UP000030014"/>
    </source>
</evidence>
<dbReference type="NCBIfam" id="NF006626">
    <property type="entry name" value="PRK09195.1"/>
    <property type="match status" value="1"/>
</dbReference>
<evidence type="ECO:0000256" key="4">
    <source>
        <dbReference type="ARBA" id="ARBA00022833"/>
    </source>
</evidence>
<protein>
    <recommendedName>
        <fullName evidence="2">tagatose-bisphosphate aldolase</fullName>
        <ecNumber evidence="2">4.1.2.40</ecNumber>
    </recommendedName>
    <alternativeName>
        <fullName evidence="7">D-tagatose-bisphosphate aldolase class II</fullName>
    </alternativeName>
    <alternativeName>
        <fullName evidence="6">Tagatose-bisphosphate aldolase</fullName>
    </alternativeName>
</protein>
<feature type="binding site" evidence="9">
    <location>
        <position position="181"/>
    </location>
    <ligand>
        <name>dihydroxyacetone phosphate</name>
        <dbReference type="ChEBI" id="CHEBI:57642"/>
    </ligand>
</feature>
<comment type="pathway">
    <text evidence="1">Carbohydrate metabolism; D-tagatose 6-phosphate degradation; D-glyceraldehyde 3-phosphate and glycerone phosphate from D-tagatose 6-phosphate: step 2/2.</text>
</comment>